<organism evidence="2 3">
    <name type="scientific">Spartinivicinus marinus</name>
    <dbReference type="NCBI Taxonomy" id="2994442"/>
    <lineage>
        <taxon>Bacteria</taxon>
        <taxon>Pseudomonadati</taxon>
        <taxon>Pseudomonadota</taxon>
        <taxon>Gammaproteobacteria</taxon>
        <taxon>Oceanospirillales</taxon>
        <taxon>Zooshikellaceae</taxon>
        <taxon>Spartinivicinus</taxon>
    </lineage>
</organism>
<dbReference type="AlphaFoldDB" id="A0A853IJX1"/>
<evidence type="ECO:0000313" key="2">
    <source>
        <dbReference type="EMBL" id="NYZ69687.1"/>
    </source>
</evidence>
<dbReference type="Pfam" id="PF19837">
    <property type="entry name" value="DUF6316"/>
    <property type="match status" value="1"/>
</dbReference>
<accession>A0A853IJX1</accession>
<keyword evidence="3" id="KW-1185">Reference proteome</keyword>
<feature type="domain" description="DUF6316" evidence="1">
    <location>
        <begin position="17"/>
        <end position="60"/>
    </location>
</feature>
<name>A0A853IJX1_9GAMM</name>
<evidence type="ECO:0000259" key="1">
    <source>
        <dbReference type="Pfam" id="PF19837"/>
    </source>
</evidence>
<evidence type="ECO:0000313" key="3">
    <source>
        <dbReference type="Proteomes" id="UP000569732"/>
    </source>
</evidence>
<protein>
    <recommendedName>
        <fullName evidence="1">DUF6316 domain-containing protein</fullName>
    </recommendedName>
</protein>
<dbReference type="RefSeq" id="WP_180571667.1">
    <property type="nucleotide sequence ID" value="NZ_JACCKB010000122.1"/>
</dbReference>
<dbReference type="Proteomes" id="UP000569732">
    <property type="component" value="Unassembled WGS sequence"/>
</dbReference>
<dbReference type="EMBL" id="JACCKB010000122">
    <property type="protein sequence ID" value="NYZ69687.1"/>
    <property type="molecule type" value="Genomic_DNA"/>
</dbReference>
<gene>
    <name evidence="2" type="ORF">H0A36_27100</name>
</gene>
<sequence>MSLTRKDDVDKNGAFLAKRYDRYFQTQGDWFFYTREGKTLGPYDSKDLAAEGVGHYLEFLSQAHVSTLKLFFSS</sequence>
<dbReference type="InterPro" id="IPR045630">
    <property type="entry name" value="DUF6316"/>
</dbReference>
<reference evidence="2 3" key="1">
    <citation type="submission" date="2020-07" db="EMBL/GenBank/DDBJ databases">
        <title>Endozoicomonas sp. nov., isolated from sediment.</title>
        <authorList>
            <person name="Gu T."/>
        </authorList>
    </citation>
    <scope>NUCLEOTIDE SEQUENCE [LARGE SCALE GENOMIC DNA]</scope>
    <source>
        <strain evidence="2 3">SM1973</strain>
    </source>
</reference>
<proteinExistence type="predicted"/>
<comment type="caution">
    <text evidence="2">The sequence shown here is derived from an EMBL/GenBank/DDBJ whole genome shotgun (WGS) entry which is preliminary data.</text>
</comment>